<dbReference type="Gene3D" id="3.40.190.10">
    <property type="entry name" value="Periplasmic binding protein-like II"/>
    <property type="match status" value="2"/>
</dbReference>
<dbReference type="Proteomes" id="UP000254082">
    <property type="component" value="Unassembled WGS sequence"/>
</dbReference>
<dbReference type="GO" id="GO:0042956">
    <property type="term" value="P:maltodextrin transmembrane transport"/>
    <property type="evidence" value="ECO:0007669"/>
    <property type="project" value="TreeGrafter"/>
</dbReference>
<dbReference type="RefSeq" id="WP_002996932.1">
    <property type="nucleotide sequence ID" value="NZ_UHFA01000002.1"/>
</dbReference>
<dbReference type="GO" id="GO:0015768">
    <property type="term" value="P:maltose transport"/>
    <property type="evidence" value="ECO:0007669"/>
    <property type="project" value="TreeGrafter"/>
</dbReference>
<evidence type="ECO:0000256" key="4">
    <source>
        <dbReference type="SAM" id="SignalP"/>
    </source>
</evidence>
<organism evidence="5 6">
    <name type="scientific">Streptococcus downei MFe28</name>
    <dbReference type="NCBI Taxonomy" id="764290"/>
    <lineage>
        <taxon>Bacteria</taxon>
        <taxon>Bacillati</taxon>
        <taxon>Bacillota</taxon>
        <taxon>Bacilli</taxon>
        <taxon>Lactobacillales</taxon>
        <taxon>Streptococcaceae</taxon>
        <taxon>Streptococcus</taxon>
    </lineage>
</organism>
<accession>A0A380JH07</accession>
<dbReference type="Pfam" id="PF13416">
    <property type="entry name" value="SBP_bac_8"/>
    <property type="match status" value="1"/>
</dbReference>
<sequence>MKKWKKIVAGGVALLSVATLAACSGNKSSDTTLKLWVPTGAKNSYSATVKEFEKNNKGIKIEVKESNDSKAQEVVSKDAAAAADVFSMPHDQLGQLVEAKIIQPIPDKYVKEVKANNVENAVTGAQYKGKTYAFPFGVESQVLLYNKNKLSAEDVKSYETMTSKAKFGNSFNEVNAYSVAPLMLSVGNTLFGANGEDAKGTNWANEKGVAVMQWLADQKNNSGFVNVPDNEAVSKFGNGAVDAIETGPWNYPDAVKALGKDKMGVAVYPTVKIGDQEVQQKAFMGVKLYAVNQAPAKGNAKRIAAAYKLASYLTSKDSQANQFKTRSIVPSNKQVQSSSAVTSDPLAKVVATMTSSSDYTVVMPKISQMSTFWNVSAPLLSGPYSGKIAPADYMAKLKQFDEDLAATK</sequence>
<keyword evidence="2" id="KW-0813">Transport</keyword>
<evidence type="ECO:0000313" key="5">
    <source>
        <dbReference type="EMBL" id="SUN36682.1"/>
    </source>
</evidence>
<dbReference type="EMBL" id="UHFA01000002">
    <property type="protein sequence ID" value="SUN36682.1"/>
    <property type="molecule type" value="Genomic_DNA"/>
</dbReference>
<evidence type="ECO:0000256" key="3">
    <source>
        <dbReference type="ARBA" id="ARBA00022729"/>
    </source>
</evidence>
<keyword evidence="3 4" id="KW-0732">Signal</keyword>
<feature type="signal peptide" evidence="4">
    <location>
        <begin position="1"/>
        <end position="21"/>
    </location>
</feature>
<name>A0A380JH07_STRDO</name>
<proteinExistence type="inferred from homology"/>
<dbReference type="InterPro" id="IPR006059">
    <property type="entry name" value="SBP"/>
</dbReference>
<dbReference type="PROSITE" id="PS51257">
    <property type="entry name" value="PROKAR_LIPOPROTEIN"/>
    <property type="match status" value="1"/>
</dbReference>
<dbReference type="OrthoDB" id="9766758at2"/>
<dbReference type="AlphaFoldDB" id="A0A380JH07"/>
<protein>
    <submittedName>
        <fullName evidence="5">Maltose/maltodextrin-binding protein</fullName>
    </submittedName>
</protein>
<dbReference type="PANTHER" id="PTHR30061">
    <property type="entry name" value="MALTOSE-BINDING PERIPLASMIC PROTEIN"/>
    <property type="match status" value="1"/>
</dbReference>
<dbReference type="GO" id="GO:0055052">
    <property type="term" value="C:ATP-binding cassette (ABC) transporter complex, substrate-binding subunit-containing"/>
    <property type="evidence" value="ECO:0007669"/>
    <property type="project" value="TreeGrafter"/>
</dbReference>
<evidence type="ECO:0000256" key="2">
    <source>
        <dbReference type="ARBA" id="ARBA00022448"/>
    </source>
</evidence>
<dbReference type="PANTHER" id="PTHR30061:SF50">
    <property type="entry name" value="MALTOSE_MALTODEXTRIN-BINDING PERIPLASMIC PROTEIN"/>
    <property type="match status" value="1"/>
</dbReference>
<evidence type="ECO:0000256" key="1">
    <source>
        <dbReference type="ARBA" id="ARBA00008520"/>
    </source>
</evidence>
<evidence type="ECO:0000313" key="6">
    <source>
        <dbReference type="Proteomes" id="UP000254082"/>
    </source>
</evidence>
<dbReference type="SUPFAM" id="SSF53850">
    <property type="entry name" value="Periplasmic binding protein-like II"/>
    <property type="match status" value="1"/>
</dbReference>
<comment type="similarity">
    <text evidence="1">Belongs to the bacterial solute-binding protein 1 family.</text>
</comment>
<reference evidence="5 6" key="1">
    <citation type="submission" date="2018-06" db="EMBL/GenBank/DDBJ databases">
        <authorList>
            <consortium name="Pathogen Informatics"/>
            <person name="Doyle S."/>
        </authorList>
    </citation>
    <scope>NUCLEOTIDE SEQUENCE [LARGE SCALE GENOMIC DNA]</scope>
    <source>
        <strain evidence="6">NCTC 11391</strain>
    </source>
</reference>
<keyword evidence="6" id="KW-1185">Reference proteome</keyword>
<dbReference type="GO" id="GO:1901982">
    <property type="term" value="F:maltose binding"/>
    <property type="evidence" value="ECO:0007669"/>
    <property type="project" value="TreeGrafter"/>
</dbReference>
<gene>
    <name evidence="5" type="primary">malX</name>
    <name evidence="5" type="ORF">NCTC11391_01681</name>
</gene>
<feature type="chain" id="PRO_5038728275" evidence="4">
    <location>
        <begin position="22"/>
        <end position="408"/>
    </location>
</feature>